<dbReference type="Pfam" id="PF00437">
    <property type="entry name" value="T2SSE"/>
    <property type="match status" value="1"/>
</dbReference>
<comment type="similarity">
    <text evidence="1">Belongs to the GSP E family.</text>
</comment>
<evidence type="ECO:0000256" key="2">
    <source>
        <dbReference type="ARBA" id="ARBA00022741"/>
    </source>
</evidence>
<dbReference type="GO" id="GO:0005886">
    <property type="term" value="C:plasma membrane"/>
    <property type="evidence" value="ECO:0007669"/>
    <property type="project" value="TreeGrafter"/>
</dbReference>
<proteinExistence type="inferred from homology"/>
<dbReference type="CDD" id="cd01129">
    <property type="entry name" value="PulE-GspE-like"/>
    <property type="match status" value="1"/>
</dbReference>
<dbReference type="GO" id="GO:0016887">
    <property type="term" value="F:ATP hydrolysis activity"/>
    <property type="evidence" value="ECO:0007669"/>
    <property type="project" value="TreeGrafter"/>
</dbReference>
<dbReference type="GO" id="GO:0005524">
    <property type="term" value="F:ATP binding"/>
    <property type="evidence" value="ECO:0007669"/>
    <property type="project" value="UniProtKB-KW"/>
</dbReference>
<dbReference type="AlphaFoldDB" id="A0A4U9RH09"/>
<evidence type="ECO:0000259" key="4">
    <source>
        <dbReference type="PROSITE" id="PS00662"/>
    </source>
</evidence>
<dbReference type="Gene3D" id="3.30.450.90">
    <property type="match status" value="1"/>
</dbReference>
<sequence>MEIFPQKVLKKRETRSILSKDNILKIINNKVNENKVYNEGYNINMQLLKEFNLEELKEDGIIPLKKEEKKLYVLTYEILKNTTISKYKKMFNLKLVPFYIGLSSYESKFKEMESRLKNCKRQNVEEFKEGNLLLKDTLDKAILKRASDIHLEPSKDFVQIRFRIDGVIVKYTRILKSNYEELLSIVKVKSNMDISKKFIPQDGNMTYTYENSQYNLRISTMPNIYGEKLVIRILNPEKEIKLQDLGFHMQVDKFQKILNKNSGIILSAGPTGSGKSTTLKALINSMKKHEKNIVTIEDPVEYRLEEVTQVALNEKAGLNFSTALKSILRQDPDVIMVGEIRDEETAQIALRAAITGHLVLSTVHTYDSTSVITRLLDMNIPAYIILDTVSMILSQRLVRKICPYCKHEYYVQEKVYEDLGLKSGTKLYRGIGCDYCHNTGYIGRTVTYEILELREEHKKYISNNKDLSGFRNFCMDNGLISIKEYSLRLLLQGITTLEEIYKVIL</sequence>
<evidence type="ECO:0000256" key="3">
    <source>
        <dbReference type="ARBA" id="ARBA00022840"/>
    </source>
</evidence>
<dbReference type="InterPro" id="IPR001482">
    <property type="entry name" value="T2SS/T4SS_dom"/>
</dbReference>
<organism evidence="5 6">
    <name type="scientific">Hathewaya histolytica</name>
    <name type="common">Clostridium histolyticum</name>
    <dbReference type="NCBI Taxonomy" id="1498"/>
    <lineage>
        <taxon>Bacteria</taxon>
        <taxon>Bacillati</taxon>
        <taxon>Bacillota</taxon>
        <taxon>Clostridia</taxon>
        <taxon>Eubacteriales</taxon>
        <taxon>Clostridiaceae</taxon>
        <taxon>Hathewaya</taxon>
    </lineage>
</organism>
<gene>
    <name evidence="5" type="primary">gspE</name>
    <name evidence="5" type="ORF">NCTC503_01172</name>
</gene>
<evidence type="ECO:0000313" key="5">
    <source>
        <dbReference type="EMBL" id="VTQ88030.1"/>
    </source>
</evidence>
<keyword evidence="2" id="KW-0547">Nucleotide-binding</keyword>
<evidence type="ECO:0000313" key="6">
    <source>
        <dbReference type="Proteomes" id="UP000308489"/>
    </source>
</evidence>
<protein>
    <submittedName>
        <fullName evidence="5">General secretion pathway protein E</fullName>
    </submittedName>
</protein>
<dbReference type="InterPro" id="IPR027417">
    <property type="entry name" value="P-loop_NTPase"/>
</dbReference>
<dbReference type="SUPFAM" id="SSF52540">
    <property type="entry name" value="P-loop containing nucleoside triphosphate hydrolases"/>
    <property type="match status" value="1"/>
</dbReference>
<reference evidence="5 6" key="1">
    <citation type="submission" date="2019-05" db="EMBL/GenBank/DDBJ databases">
        <authorList>
            <consortium name="Pathogen Informatics"/>
        </authorList>
    </citation>
    <scope>NUCLEOTIDE SEQUENCE [LARGE SCALE GENOMIC DNA]</scope>
    <source>
        <strain evidence="5 6">NCTC503</strain>
    </source>
</reference>
<keyword evidence="6" id="KW-1185">Reference proteome</keyword>
<evidence type="ECO:0000256" key="1">
    <source>
        <dbReference type="ARBA" id="ARBA00006611"/>
    </source>
</evidence>
<accession>A0A4U9RH09</accession>
<dbReference type="OrthoDB" id="9808272at2"/>
<dbReference type="KEGG" id="hhw:NCTC503_01172"/>
<feature type="domain" description="Bacterial type II secretion system protein E" evidence="4">
    <location>
        <begin position="328"/>
        <end position="342"/>
    </location>
</feature>
<dbReference type="Gene3D" id="3.40.50.300">
    <property type="entry name" value="P-loop containing nucleotide triphosphate hydrolases"/>
    <property type="match status" value="1"/>
</dbReference>
<name>A0A4U9RH09_HATHI</name>
<dbReference type="EMBL" id="LR590481">
    <property type="protein sequence ID" value="VTQ88030.1"/>
    <property type="molecule type" value="Genomic_DNA"/>
</dbReference>
<dbReference type="Proteomes" id="UP000308489">
    <property type="component" value="Chromosome 1"/>
</dbReference>
<dbReference type="PANTHER" id="PTHR30258:SF1">
    <property type="entry name" value="PROTEIN TRANSPORT PROTEIN HOFB HOMOLOG"/>
    <property type="match status" value="1"/>
</dbReference>
<dbReference type="PROSITE" id="PS00662">
    <property type="entry name" value="T2SP_E"/>
    <property type="match status" value="1"/>
</dbReference>
<dbReference type="PANTHER" id="PTHR30258">
    <property type="entry name" value="TYPE II SECRETION SYSTEM PROTEIN GSPE-RELATED"/>
    <property type="match status" value="1"/>
</dbReference>
<dbReference type="RefSeq" id="WP_138209862.1">
    <property type="nucleotide sequence ID" value="NZ_CBCRUQ010000004.1"/>
</dbReference>
<keyword evidence="3" id="KW-0067">ATP-binding</keyword>